<evidence type="ECO:0000256" key="5">
    <source>
        <dbReference type="ARBA" id="ARBA00023136"/>
    </source>
</evidence>
<feature type="transmembrane region" description="Helical" evidence="6">
    <location>
        <begin position="101"/>
        <end position="122"/>
    </location>
</feature>
<feature type="transmembrane region" description="Helical" evidence="6">
    <location>
        <begin position="206"/>
        <end position="229"/>
    </location>
</feature>
<dbReference type="CDD" id="cd17324">
    <property type="entry name" value="MFS_NepI_like"/>
    <property type="match status" value="1"/>
</dbReference>
<feature type="transmembrane region" description="Helical" evidence="6">
    <location>
        <begin position="134"/>
        <end position="152"/>
    </location>
</feature>
<dbReference type="InterPro" id="IPR011701">
    <property type="entry name" value="MFS"/>
</dbReference>
<sequence length="395" mass="41390">MNASKSLHVGVWALAIAAFAIGVSEFVVVGVLPSIAQDFSISLAHAGGLVSYYALALAVGTPITVLVIAHYPRRPVLLVLIAVFLLGNLLSAMSSSYYTLMLGRIITAIAHGSFFAVGATVAARLAPQGQASKAIALMFGGLTLAMVLGVPLGSLLGNQLGWRLPFYAVATMALLALFAIARWVPSLTAERSGSPAKQLRTLRHPVILAMMSVTIFGFGASFATFTFITPMLTDVTGFSGTTANLLLMVFGLATLIGNLVGGQLASKVGWYSTLRWKLVALVFTLIAIMHAVNLQMPMIALLFVWGALAFGVSPALQAGMIESAERWTPDGVDFASALNISAFNLGISLGGVSGSILVNLDRLAETPQASIALALLAQIPLIWLLKHQRGNVSAS</sequence>
<keyword evidence="5 6" id="KW-0472">Membrane</keyword>
<dbReference type="Proteomes" id="UP000510934">
    <property type="component" value="Chromosome"/>
</dbReference>
<name>A0A7D5VWK2_PSEPU</name>
<evidence type="ECO:0000256" key="3">
    <source>
        <dbReference type="ARBA" id="ARBA00022692"/>
    </source>
</evidence>
<keyword evidence="4 6" id="KW-1133">Transmembrane helix</keyword>
<evidence type="ECO:0000256" key="1">
    <source>
        <dbReference type="ARBA" id="ARBA00004651"/>
    </source>
</evidence>
<dbReference type="Pfam" id="PF07690">
    <property type="entry name" value="MFS_1"/>
    <property type="match status" value="1"/>
</dbReference>
<organism evidence="8 9">
    <name type="scientific">Pseudomonas putida</name>
    <name type="common">Arthrobacter siderocapsulatus</name>
    <dbReference type="NCBI Taxonomy" id="303"/>
    <lineage>
        <taxon>Bacteria</taxon>
        <taxon>Pseudomonadati</taxon>
        <taxon>Pseudomonadota</taxon>
        <taxon>Gammaproteobacteria</taxon>
        <taxon>Pseudomonadales</taxon>
        <taxon>Pseudomonadaceae</taxon>
        <taxon>Pseudomonas</taxon>
    </lineage>
</organism>
<dbReference type="PROSITE" id="PS50850">
    <property type="entry name" value="MFS"/>
    <property type="match status" value="1"/>
</dbReference>
<dbReference type="Gene3D" id="1.20.1250.20">
    <property type="entry name" value="MFS general substrate transporter like domains"/>
    <property type="match status" value="2"/>
</dbReference>
<proteinExistence type="predicted"/>
<evidence type="ECO:0000256" key="6">
    <source>
        <dbReference type="SAM" id="Phobius"/>
    </source>
</evidence>
<evidence type="ECO:0000313" key="9">
    <source>
        <dbReference type="Proteomes" id="UP000510934"/>
    </source>
</evidence>
<protein>
    <submittedName>
        <fullName evidence="8">MFS transporter</fullName>
    </submittedName>
</protein>
<feature type="transmembrane region" description="Helical" evidence="6">
    <location>
        <begin position="298"/>
        <end position="316"/>
    </location>
</feature>
<dbReference type="PANTHER" id="PTHR43124">
    <property type="entry name" value="PURINE EFFLUX PUMP PBUE"/>
    <property type="match status" value="1"/>
</dbReference>
<comment type="subcellular location">
    <subcellularLocation>
        <location evidence="1">Cell membrane</location>
        <topology evidence="1">Multi-pass membrane protein</topology>
    </subcellularLocation>
</comment>
<dbReference type="GO" id="GO:0005886">
    <property type="term" value="C:plasma membrane"/>
    <property type="evidence" value="ECO:0007669"/>
    <property type="project" value="UniProtKB-SubCell"/>
</dbReference>
<dbReference type="AlphaFoldDB" id="A0A7D5VWK2"/>
<dbReference type="RefSeq" id="WP_180688489.1">
    <property type="nucleotide sequence ID" value="NZ_CP059052.1"/>
</dbReference>
<reference evidence="8 9" key="1">
    <citation type="journal article" date="2009" name="Mikrobiologiia">
        <title>[Phenanthren biodegradation and interaction of Pseudomonas putida BS3701 and Burkholderia sp.BS3702 in plant rhizosphere].</title>
        <authorList>
            <person name="Ovchinnikova A.A."/>
            <person name="Vetrova A.A."/>
            <person name="Filonov A.E."/>
            <person name="Boronin A.M."/>
        </authorList>
    </citation>
    <scope>NUCLEOTIDE SEQUENCE [LARGE SCALE GENOMIC DNA]</scope>
    <source>
        <strain evidence="8 9">BS3701</strain>
    </source>
</reference>
<accession>A0A7D5VWK2</accession>
<dbReference type="EMBL" id="CP059052">
    <property type="protein sequence ID" value="QLJ12627.1"/>
    <property type="molecule type" value="Genomic_DNA"/>
</dbReference>
<feature type="transmembrane region" description="Helical" evidence="6">
    <location>
        <begin position="12"/>
        <end position="32"/>
    </location>
</feature>
<evidence type="ECO:0000313" key="8">
    <source>
        <dbReference type="EMBL" id="QLJ12627.1"/>
    </source>
</evidence>
<keyword evidence="2" id="KW-1003">Cell membrane</keyword>
<feature type="transmembrane region" description="Helical" evidence="6">
    <location>
        <begin position="337"/>
        <end position="360"/>
    </location>
</feature>
<dbReference type="PANTHER" id="PTHR43124:SF3">
    <property type="entry name" value="CHLORAMPHENICOL EFFLUX PUMP RV0191"/>
    <property type="match status" value="1"/>
</dbReference>
<feature type="transmembrane region" description="Helical" evidence="6">
    <location>
        <begin position="164"/>
        <end position="185"/>
    </location>
</feature>
<feature type="domain" description="Major facilitator superfamily (MFS) profile" evidence="7">
    <location>
        <begin position="10"/>
        <end position="389"/>
    </location>
</feature>
<feature type="transmembrane region" description="Helical" evidence="6">
    <location>
        <begin position="274"/>
        <end position="292"/>
    </location>
</feature>
<keyword evidence="3 6" id="KW-0812">Transmembrane</keyword>
<evidence type="ECO:0000256" key="4">
    <source>
        <dbReference type="ARBA" id="ARBA00022989"/>
    </source>
</evidence>
<dbReference type="InterPro" id="IPR050189">
    <property type="entry name" value="MFS_Efflux_Transporters"/>
</dbReference>
<feature type="transmembrane region" description="Helical" evidence="6">
    <location>
        <begin position="76"/>
        <end position="95"/>
    </location>
</feature>
<evidence type="ECO:0000256" key="2">
    <source>
        <dbReference type="ARBA" id="ARBA00022475"/>
    </source>
</evidence>
<dbReference type="InterPro" id="IPR036259">
    <property type="entry name" value="MFS_trans_sf"/>
</dbReference>
<gene>
    <name evidence="8" type="ORF">H0H12_19520</name>
</gene>
<dbReference type="SUPFAM" id="SSF103473">
    <property type="entry name" value="MFS general substrate transporter"/>
    <property type="match status" value="1"/>
</dbReference>
<feature type="transmembrane region" description="Helical" evidence="6">
    <location>
        <begin position="52"/>
        <end position="69"/>
    </location>
</feature>
<feature type="transmembrane region" description="Helical" evidence="6">
    <location>
        <begin position="241"/>
        <end position="262"/>
    </location>
</feature>
<feature type="transmembrane region" description="Helical" evidence="6">
    <location>
        <begin position="366"/>
        <end position="385"/>
    </location>
</feature>
<evidence type="ECO:0000259" key="7">
    <source>
        <dbReference type="PROSITE" id="PS50850"/>
    </source>
</evidence>
<dbReference type="GO" id="GO:0022857">
    <property type="term" value="F:transmembrane transporter activity"/>
    <property type="evidence" value="ECO:0007669"/>
    <property type="project" value="InterPro"/>
</dbReference>
<dbReference type="InterPro" id="IPR020846">
    <property type="entry name" value="MFS_dom"/>
</dbReference>